<dbReference type="RefSeq" id="WP_189575880.1">
    <property type="nucleotide sequence ID" value="NZ_BMXU01000002.1"/>
</dbReference>
<dbReference type="Gene3D" id="3.40.50.2020">
    <property type="match status" value="1"/>
</dbReference>
<reference evidence="14" key="1">
    <citation type="journal article" date="2019" name="Int. J. Syst. Evol. Microbiol.">
        <title>The Global Catalogue of Microorganisms (GCM) 10K type strain sequencing project: providing services to taxonomists for standard genome sequencing and annotation.</title>
        <authorList>
            <consortium name="The Broad Institute Genomics Platform"/>
            <consortium name="The Broad Institute Genome Sequencing Center for Infectious Disease"/>
            <person name="Wu L."/>
            <person name="Ma J."/>
        </authorList>
    </citation>
    <scope>NUCLEOTIDE SEQUENCE [LARGE SCALE GENOMIC DNA]</scope>
    <source>
        <strain evidence="14">KCTC 22245</strain>
    </source>
</reference>
<evidence type="ECO:0000256" key="2">
    <source>
        <dbReference type="ARBA" id="ARBA00003968"/>
    </source>
</evidence>
<evidence type="ECO:0000313" key="14">
    <source>
        <dbReference type="Proteomes" id="UP001595607"/>
    </source>
</evidence>
<dbReference type="NCBIfam" id="NF002636">
    <property type="entry name" value="PRK02304.1-5"/>
    <property type="match status" value="1"/>
</dbReference>
<evidence type="ECO:0000256" key="6">
    <source>
        <dbReference type="ARBA" id="ARBA00011893"/>
    </source>
</evidence>
<comment type="pathway">
    <text evidence="4 11">Purine metabolism; AMP biosynthesis via salvage pathway; AMP from adenine: step 1/1.</text>
</comment>
<keyword evidence="8 11" id="KW-0328">Glycosyltransferase</keyword>
<dbReference type="HAMAP" id="MF_00004">
    <property type="entry name" value="Aden_phosphoribosyltr"/>
    <property type="match status" value="1"/>
</dbReference>
<comment type="function">
    <text evidence="2 11">Catalyzes a salvage reaction resulting in the formation of AMP, that is energically less costly than de novo synthesis.</text>
</comment>
<evidence type="ECO:0000256" key="4">
    <source>
        <dbReference type="ARBA" id="ARBA00004659"/>
    </source>
</evidence>
<organism evidence="13 14">
    <name type="scientific">Parvularcula lutaonensis</name>
    <dbReference type="NCBI Taxonomy" id="491923"/>
    <lineage>
        <taxon>Bacteria</taxon>
        <taxon>Pseudomonadati</taxon>
        <taxon>Pseudomonadota</taxon>
        <taxon>Alphaproteobacteria</taxon>
        <taxon>Parvularculales</taxon>
        <taxon>Parvularculaceae</taxon>
        <taxon>Parvularcula</taxon>
    </lineage>
</organism>
<feature type="domain" description="Phosphoribosyltransferase" evidence="12">
    <location>
        <begin position="38"/>
        <end position="156"/>
    </location>
</feature>
<dbReference type="InterPro" id="IPR050054">
    <property type="entry name" value="UPRTase/APRTase"/>
</dbReference>
<evidence type="ECO:0000256" key="5">
    <source>
        <dbReference type="ARBA" id="ARBA00008391"/>
    </source>
</evidence>
<accession>A0ABV7MD34</accession>
<keyword evidence="7 11" id="KW-0963">Cytoplasm</keyword>
<comment type="catalytic activity">
    <reaction evidence="1 11">
        <text>AMP + diphosphate = 5-phospho-alpha-D-ribose 1-diphosphate + adenine</text>
        <dbReference type="Rhea" id="RHEA:16609"/>
        <dbReference type="ChEBI" id="CHEBI:16708"/>
        <dbReference type="ChEBI" id="CHEBI:33019"/>
        <dbReference type="ChEBI" id="CHEBI:58017"/>
        <dbReference type="ChEBI" id="CHEBI:456215"/>
        <dbReference type="EC" id="2.4.2.7"/>
    </reaction>
</comment>
<keyword evidence="9 11" id="KW-0808">Transferase</keyword>
<evidence type="ECO:0000256" key="11">
    <source>
        <dbReference type="HAMAP-Rule" id="MF_00004"/>
    </source>
</evidence>
<dbReference type="GO" id="GO:0003999">
    <property type="term" value="F:adenine phosphoribosyltransferase activity"/>
    <property type="evidence" value="ECO:0007669"/>
    <property type="project" value="UniProtKB-EC"/>
</dbReference>
<evidence type="ECO:0000259" key="12">
    <source>
        <dbReference type="Pfam" id="PF00156"/>
    </source>
</evidence>
<dbReference type="Pfam" id="PF00156">
    <property type="entry name" value="Pribosyltran"/>
    <property type="match status" value="1"/>
</dbReference>
<keyword evidence="10 11" id="KW-0660">Purine salvage</keyword>
<dbReference type="InterPro" id="IPR005764">
    <property type="entry name" value="Ade_phspho_trans"/>
</dbReference>
<proteinExistence type="inferred from homology"/>
<dbReference type="NCBIfam" id="NF002634">
    <property type="entry name" value="PRK02304.1-3"/>
    <property type="match status" value="1"/>
</dbReference>
<dbReference type="CDD" id="cd06223">
    <property type="entry name" value="PRTases_typeI"/>
    <property type="match status" value="1"/>
</dbReference>
<dbReference type="InterPro" id="IPR029057">
    <property type="entry name" value="PRTase-like"/>
</dbReference>
<evidence type="ECO:0000256" key="8">
    <source>
        <dbReference type="ARBA" id="ARBA00022676"/>
    </source>
</evidence>
<gene>
    <name evidence="11" type="primary">apt</name>
    <name evidence="13" type="ORF">ACFONP_11595</name>
</gene>
<dbReference type="PANTHER" id="PTHR32315:SF3">
    <property type="entry name" value="ADENINE PHOSPHORIBOSYLTRANSFERASE"/>
    <property type="match status" value="1"/>
</dbReference>
<dbReference type="Proteomes" id="UP001595607">
    <property type="component" value="Unassembled WGS sequence"/>
</dbReference>
<evidence type="ECO:0000256" key="1">
    <source>
        <dbReference type="ARBA" id="ARBA00000868"/>
    </source>
</evidence>
<comment type="similarity">
    <text evidence="5 11">Belongs to the purine/pyrimidine phosphoribosyltransferase family.</text>
</comment>
<dbReference type="PANTHER" id="PTHR32315">
    <property type="entry name" value="ADENINE PHOSPHORIBOSYLTRANSFERASE"/>
    <property type="match status" value="1"/>
</dbReference>
<dbReference type="EMBL" id="JBHRVA010000003">
    <property type="protein sequence ID" value="MFC3303374.1"/>
    <property type="molecule type" value="Genomic_DNA"/>
</dbReference>
<dbReference type="InterPro" id="IPR000836">
    <property type="entry name" value="PRTase_dom"/>
</dbReference>
<keyword evidence="14" id="KW-1185">Reference proteome</keyword>
<evidence type="ECO:0000256" key="3">
    <source>
        <dbReference type="ARBA" id="ARBA00004496"/>
    </source>
</evidence>
<dbReference type="NCBIfam" id="TIGR01090">
    <property type="entry name" value="apt"/>
    <property type="match status" value="1"/>
</dbReference>
<dbReference type="SUPFAM" id="SSF53271">
    <property type="entry name" value="PRTase-like"/>
    <property type="match status" value="1"/>
</dbReference>
<evidence type="ECO:0000313" key="13">
    <source>
        <dbReference type="EMBL" id="MFC3303374.1"/>
    </source>
</evidence>
<protein>
    <recommendedName>
        <fullName evidence="6 11">Adenine phosphoribosyltransferase</fullName>
        <shortName evidence="11">APRT</shortName>
        <ecNumber evidence="6 11">2.4.2.7</ecNumber>
    </recommendedName>
</protein>
<evidence type="ECO:0000256" key="7">
    <source>
        <dbReference type="ARBA" id="ARBA00022490"/>
    </source>
</evidence>
<evidence type="ECO:0000256" key="9">
    <source>
        <dbReference type="ARBA" id="ARBA00022679"/>
    </source>
</evidence>
<dbReference type="EC" id="2.4.2.7" evidence="6 11"/>
<name>A0ABV7MD34_9PROT</name>
<comment type="caution">
    <text evidence="13">The sequence shown here is derived from an EMBL/GenBank/DDBJ whole genome shotgun (WGS) entry which is preliminary data.</text>
</comment>
<comment type="subunit">
    <text evidence="11">Homodimer.</text>
</comment>
<sequence>MRTHRRDATVDLKAAIRAIPDHPKPGIIFRDLTTLMGNPEAFRATCQALADAHQDRGVTHVAGIEARGFIFGAAVADRMQTAFVPVRKAGKLPHKTITKSYALEYGEDTLEIHEDALPEGARVLLIDDLLATGGTAAASVELIRAAGGEVAGAGFVVELVGLPGRSRLEGLGVETLALTSFEED</sequence>
<comment type="subcellular location">
    <subcellularLocation>
        <location evidence="3 11">Cytoplasm</location>
    </subcellularLocation>
</comment>
<evidence type="ECO:0000256" key="10">
    <source>
        <dbReference type="ARBA" id="ARBA00022726"/>
    </source>
</evidence>